<dbReference type="SUPFAM" id="SSF89957">
    <property type="entry name" value="MTH1187/YkoF-like"/>
    <property type="match status" value="1"/>
</dbReference>
<comment type="caution">
    <text evidence="3">The sequence shown here is derived from an EMBL/GenBank/DDBJ whole genome shotgun (WGS) entry which is preliminary data.</text>
</comment>
<dbReference type="NCBIfam" id="TIGR00106">
    <property type="entry name" value="MTH1187 family thiamine-binding protein"/>
    <property type="match status" value="1"/>
</dbReference>
<dbReference type="PANTHER" id="PTHR33777:SF1">
    <property type="entry name" value="UPF0045 PROTEIN ECM15"/>
    <property type="match status" value="1"/>
</dbReference>
<keyword evidence="4" id="KW-1185">Reference proteome</keyword>
<evidence type="ECO:0000313" key="4">
    <source>
        <dbReference type="Proteomes" id="UP000214588"/>
    </source>
</evidence>
<dbReference type="Proteomes" id="UP000214588">
    <property type="component" value="Unassembled WGS sequence"/>
</dbReference>
<dbReference type="Gene3D" id="3.30.70.930">
    <property type="match status" value="1"/>
</dbReference>
<dbReference type="Pfam" id="PF01910">
    <property type="entry name" value="Thiamine_BP"/>
    <property type="match status" value="1"/>
</dbReference>
<proteinExistence type="inferred from homology"/>
<feature type="domain" description="Thiamine-binding protein" evidence="2">
    <location>
        <begin position="4"/>
        <end position="96"/>
    </location>
</feature>
<dbReference type="OrthoDB" id="5886358at2"/>
<evidence type="ECO:0000259" key="2">
    <source>
        <dbReference type="Pfam" id="PF01910"/>
    </source>
</evidence>
<dbReference type="RefSeq" id="WP_089022853.1">
    <property type="nucleotide sequence ID" value="NZ_NIQC01000004.1"/>
</dbReference>
<dbReference type="InterPro" id="IPR002767">
    <property type="entry name" value="Thiamine_BP"/>
</dbReference>
<name>A0A226BZS9_9FIRM</name>
<comment type="similarity">
    <text evidence="1">Belongs to the UPF0045 family.</text>
</comment>
<evidence type="ECO:0000313" key="3">
    <source>
        <dbReference type="EMBL" id="OWZ84523.1"/>
    </source>
</evidence>
<dbReference type="PANTHER" id="PTHR33777">
    <property type="entry name" value="UPF0045 PROTEIN ECM15"/>
    <property type="match status" value="1"/>
</dbReference>
<dbReference type="InterPro" id="IPR051614">
    <property type="entry name" value="UPF0045_domain"/>
</dbReference>
<evidence type="ECO:0000256" key="1">
    <source>
        <dbReference type="ARBA" id="ARBA00010272"/>
    </source>
</evidence>
<gene>
    <name evidence="3" type="ORF">CDO51_03215</name>
</gene>
<dbReference type="AlphaFoldDB" id="A0A226BZS9"/>
<dbReference type="InterPro" id="IPR029756">
    <property type="entry name" value="MTH1187/YkoF-like"/>
</dbReference>
<accession>A0A226BZS9</accession>
<dbReference type="EMBL" id="NIQC01000004">
    <property type="protein sequence ID" value="OWZ84523.1"/>
    <property type="molecule type" value="Genomic_DNA"/>
</dbReference>
<dbReference type="GO" id="GO:0005829">
    <property type="term" value="C:cytosol"/>
    <property type="evidence" value="ECO:0007669"/>
    <property type="project" value="TreeGrafter"/>
</dbReference>
<protein>
    <recommendedName>
        <fullName evidence="2">Thiamine-binding protein domain-containing protein</fullName>
    </recommendedName>
</protein>
<sequence length="103" mass="11461">MAIVEVTVAPLGTESTSISSYVAGCQKILEKQDKVKYTLTPMGTILEGDLNDCMKLVRKMHETPFQVGAERVTTQIKIDDRRDVNGTMEQKLDSVKTKINKDS</sequence>
<organism evidence="3 4">
    <name type="scientific">Natranaerobius trueperi</name>
    <dbReference type="NCBI Taxonomy" id="759412"/>
    <lineage>
        <taxon>Bacteria</taxon>
        <taxon>Bacillati</taxon>
        <taxon>Bacillota</taxon>
        <taxon>Clostridia</taxon>
        <taxon>Natranaerobiales</taxon>
        <taxon>Natranaerobiaceae</taxon>
        <taxon>Natranaerobius</taxon>
    </lineage>
</organism>
<reference evidence="3 4" key="1">
    <citation type="submission" date="2017-06" db="EMBL/GenBank/DDBJ databases">
        <title>Draft Genome Sequence of Natranaerobius trueperi halophilic, alkalithermophilic bacteria from soda lakes.</title>
        <authorList>
            <person name="Zhao B."/>
        </authorList>
    </citation>
    <scope>NUCLEOTIDE SEQUENCE [LARGE SCALE GENOMIC DNA]</scope>
    <source>
        <strain evidence="3 4">DSM 18760</strain>
    </source>
</reference>